<proteinExistence type="predicted"/>
<feature type="chain" id="PRO_5006632877" evidence="2">
    <location>
        <begin position="23"/>
        <end position="629"/>
    </location>
</feature>
<dbReference type="AlphaFoldDB" id="A0A0S7BC06"/>
<protein>
    <submittedName>
        <fullName evidence="3">Uncharacterized protein</fullName>
    </submittedName>
</protein>
<feature type="signal peptide" evidence="2">
    <location>
        <begin position="1"/>
        <end position="22"/>
    </location>
</feature>
<dbReference type="Proteomes" id="UP000055060">
    <property type="component" value="Unassembled WGS sequence"/>
</dbReference>
<sequence>MPFSRKLLIAIVLMLSTSLLLGGPGHGPTPVYAQDEAPTPTATPAEITRKTTLTVTFTETEWWLARWSDNDIACRMYVEHEGQPTQDEILTACGQTIFNEWQKTTQCNEASSDCKGYYLYPLTSYEGTRQVEVELPQPAVWLSIAGCELQFPQNTCNAVPQLVLTGEEPLPNESIIRINGSVNGQPFSCQSDSCILPLQPTGERGLTLEFWADSSFGDSSPTYSAQLRILPKGDFMSPDQASSDAPLYYVDVISSQWRGGPTASCADTWQVFPEVGGPPAWLTTPANAAELGSTKAFYYLAGALITNGEVDAAGCEGGGLEAPYLANACGLEKARPQLETWQNQFDAEIWQVARDTGVPAMLMKNMFSRESQLWPGIYESYKEAGLGQLTEKGADTVLLWNPSFFDQFCPLVLDQSVCDLGFGNLGQNEQNMLRGALVSKVNAACENCPMGIDLSQAAFSVRVFAEGLVANCEQVGRTISNITEYRPGDIASYTDLWRFTLVNYNAGVGCLAHAINAAWQSGQPLTWDNVSANLEPVCQSAVDYIGDITGMQPIVPTPTSWVFQGTPLPQVTPANYRTPTPSAVQPTPQPGAVTPTPTPSGYNGGPTPTLSGYPGAVTPYPTSPTVTYP</sequence>
<keyword evidence="2" id="KW-0732">Signal</keyword>
<evidence type="ECO:0000313" key="3">
    <source>
        <dbReference type="EMBL" id="GAP12304.1"/>
    </source>
</evidence>
<dbReference type="Gene3D" id="1.10.530.10">
    <property type="match status" value="1"/>
</dbReference>
<name>A0A0S7BC06_9CHLR</name>
<accession>A0A0S7BC06</accession>
<evidence type="ECO:0000313" key="4">
    <source>
        <dbReference type="Proteomes" id="UP000055060"/>
    </source>
</evidence>
<dbReference type="RefSeq" id="WP_075071745.1">
    <property type="nucleotide sequence ID" value="NZ_DF967972.1"/>
</dbReference>
<feature type="compositionally biased region" description="Polar residues" evidence="1">
    <location>
        <begin position="573"/>
        <end position="586"/>
    </location>
</feature>
<keyword evidence="4" id="KW-1185">Reference proteome</keyword>
<dbReference type="OrthoDB" id="160265at2"/>
<evidence type="ECO:0000256" key="2">
    <source>
        <dbReference type="SAM" id="SignalP"/>
    </source>
</evidence>
<feature type="compositionally biased region" description="Low complexity" evidence="1">
    <location>
        <begin position="617"/>
        <end position="629"/>
    </location>
</feature>
<evidence type="ECO:0000256" key="1">
    <source>
        <dbReference type="SAM" id="MobiDB-lite"/>
    </source>
</evidence>
<feature type="region of interest" description="Disordered" evidence="1">
    <location>
        <begin position="573"/>
        <end position="629"/>
    </location>
</feature>
<organism evidence="3">
    <name type="scientific">Longilinea arvoryzae</name>
    <dbReference type="NCBI Taxonomy" id="360412"/>
    <lineage>
        <taxon>Bacteria</taxon>
        <taxon>Bacillati</taxon>
        <taxon>Chloroflexota</taxon>
        <taxon>Anaerolineae</taxon>
        <taxon>Anaerolineales</taxon>
        <taxon>Anaerolineaceae</taxon>
        <taxon>Longilinea</taxon>
    </lineage>
</organism>
<gene>
    <name evidence="3" type="ORF">LARV_00036</name>
</gene>
<dbReference type="EMBL" id="DF967972">
    <property type="protein sequence ID" value="GAP12304.1"/>
    <property type="molecule type" value="Genomic_DNA"/>
</dbReference>
<reference evidence="3" key="1">
    <citation type="submission" date="2015-07" db="EMBL/GenBank/DDBJ databases">
        <title>Draft Genome Sequences of Anaerolinea thermolimosa IMO-1, Bellilinea caldifistulae GOMI-1, Leptolinea tardivitalis YMTK-2, Levilinea saccharolytica KIBI-1,Longilinea arvoryzae KOME-1, Previously Described as Members of the Anaerolineaceae (Chloroflexi).</title>
        <authorList>
            <person name="Sekiguchi Y."/>
            <person name="Ohashi A."/>
            <person name="Matsuura N."/>
            <person name="Tourlousse M.D."/>
        </authorList>
    </citation>
    <scope>NUCLEOTIDE SEQUENCE [LARGE SCALE GENOMIC DNA]</scope>
    <source>
        <strain evidence="3">KOME-1</strain>
    </source>
</reference>